<dbReference type="Proteomes" id="UP000199542">
    <property type="component" value="Unassembled WGS sequence"/>
</dbReference>
<dbReference type="AlphaFoldDB" id="A0A1G4PD90"/>
<accession>A0A1G4PD90</accession>
<reference evidence="1 2" key="1">
    <citation type="submission" date="2016-10" db="EMBL/GenBank/DDBJ databases">
        <authorList>
            <person name="de Groot N.N."/>
        </authorList>
    </citation>
    <scope>NUCLEOTIDE SEQUENCE [LARGE SCALE GENOMIC DNA]</scope>
    <source>
        <strain evidence="1 2">CGMCC 1.3401</strain>
    </source>
</reference>
<organism evidence="1 2">
    <name type="scientific">Rhizobium mongolense subsp. loessense</name>
    <dbReference type="NCBI Taxonomy" id="158890"/>
    <lineage>
        <taxon>Bacteria</taxon>
        <taxon>Pseudomonadati</taxon>
        <taxon>Pseudomonadota</taxon>
        <taxon>Alphaproteobacteria</taxon>
        <taxon>Hyphomicrobiales</taxon>
        <taxon>Rhizobiaceae</taxon>
        <taxon>Rhizobium/Agrobacterium group</taxon>
        <taxon>Rhizobium</taxon>
    </lineage>
</organism>
<sequence>MLRANCEHLRYAQSMERQHAKLIATVSLALAAASVAAAHPDSRCTCRNRDGTKYELGQTACIRVGGASYLARCEMELNVTTWRKLRDGCPEA</sequence>
<gene>
    <name evidence="1" type="ORF">SAMN02927900_00364</name>
</gene>
<proteinExistence type="predicted"/>
<protein>
    <submittedName>
        <fullName evidence="1">Uncharacterized protein</fullName>
    </submittedName>
</protein>
<evidence type="ECO:0000313" key="1">
    <source>
        <dbReference type="EMBL" id="SCW29999.1"/>
    </source>
</evidence>
<name>A0A1G4PD90_9HYPH</name>
<evidence type="ECO:0000313" key="2">
    <source>
        <dbReference type="Proteomes" id="UP000199542"/>
    </source>
</evidence>
<dbReference type="EMBL" id="FMTM01000001">
    <property type="protein sequence ID" value="SCW29999.1"/>
    <property type="molecule type" value="Genomic_DNA"/>
</dbReference>